<dbReference type="Proteomes" id="UP001285921">
    <property type="component" value="Unassembled WGS sequence"/>
</dbReference>
<evidence type="ECO:0000313" key="2">
    <source>
        <dbReference type="EMBL" id="GMK46452.1"/>
    </source>
</evidence>
<feature type="transmembrane region" description="Helical" evidence="1">
    <location>
        <begin position="44"/>
        <end position="66"/>
    </location>
</feature>
<proteinExistence type="predicted"/>
<evidence type="ECO:0000256" key="1">
    <source>
        <dbReference type="SAM" id="Phobius"/>
    </source>
</evidence>
<gene>
    <name evidence="2" type="ORF">PghCCS26_35810</name>
</gene>
<keyword evidence="1" id="KW-1133">Transmembrane helix</keyword>
<feature type="transmembrane region" description="Helical" evidence="1">
    <location>
        <begin position="108"/>
        <end position="128"/>
    </location>
</feature>
<feature type="transmembrane region" description="Helical" evidence="1">
    <location>
        <begin position="7"/>
        <end position="24"/>
    </location>
</feature>
<protein>
    <recommendedName>
        <fullName evidence="4">ABC transporter permease</fullName>
    </recommendedName>
</protein>
<sequence>MKYIWLWVVYIILFTMAAIGLELWEGNKITTTEYYGLRNMGSIFVIFCLLSSIVLYAVTFFPLTLLLTRFVKLLPARIVLYSIAGGIVGIWVFDQFYDLGDDYYVKGYGLNVNSALILFGLAGFLYSIMDKLLERKKI</sequence>
<accession>A0ABQ6NMX4</accession>
<feature type="transmembrane region" description="Helical" evidence="1">
    <location>
        <begin position="78"/>
        <end position="96"/>
    </location>
</feature>
<evidence type="ECO:0000313" key="3">
    <source>
        <dbReference type="Proteomes" id="UP001285921"/>
    </source>
</evidence>
<keyword evidence="1" id="KW-0812">Transmembrane</keyword>
<dbReference type="RefSeq" id="WP_317980736.1">
    <property type="nucleotide sequence ID" value="NZ_BTCL01000012.1"/>
</dbReference>
<comment type="caution">
    <text evidence="2">The sequence shown here is derived from an EMBL/GenBank/DDBJ whole genome shotgun (WGS) entry which is preliminary data.</text>
</comment>
<keyword evidence="3" id="KW-1185">Reference proteome</keyword>
<dbReference type="EMBL" id="BTCL01000012">
    <property type="protein sequence ID" value="GMK46452.1"/>
    <property type="molecule type" value="Genomic_DNA"/>
</dbReference>
<organism evidence="2 3">
    <name type="scientific">Paenibacillus glycanilyticus</name>
    <dbReference type="NCBI Taxonomy" id="126569"/>
    <lineage>
        <taxon>Bacteria</taxon>
        <taxon>Bacillati</taxon>
        <taxon>Bacillota</taxon>
        <taxon>Bacilli</taxon>
        <taxon>Bacillales</taxon>
        <taxon>Paenibacillaceae</taxon>
        <taxon>Paenibacillus</taxon>
    </lineage>
</organism>
<reference evidence="2 3" key="1">
    <citation type="submission" date="2023-05" db="EMBL/GenBank/DDBJ databases">
        <title>Draft genome of Paenibacillus sp. CCS26.</title>
        <authorList>
            <person name="Akita H."/>
            <person name="Shinto Y."/>
            <person name="Kimura Z."/>
        </authorList>
    </citation>
    <scope>NUCLEOTIDE SEQUENCE [LARGE SCALE GENOMIC DNA]</scope>
    <source>
        <strain evidence="2 3">CCS26</strain>
    </source>
</reference>
<name>A0ABQ6NMX4_9BACL</name>
<keyword evidence="1" id="KW-0472">Membrane</keyword>
<evidence type="ECO:0008006" key="4">
    <source>
        <dbReference type="Google" id="ProtNLM"/>
    </source>
</evidence>